<evidence type="ECO:0000256" key="1">
    <source>
        <dbReference type="SAM" id="MobiDB-lite"/>
    </source>
</evidence>
<reference evidence="2" key="1">
    <citation type="submission" date="2024-08" db="EMBL/GenBank/DDBJ databases">
        <authorList>
            <person name="Yu S.T."/>
        </authorList>
    </citation>
    <scope>NUCLEOTIDE SEQUENCE</scope>
    <source>
        <strain evidence="2">R33</strain>
    </source>
</reference>
<feature type="region of interest" description="Disordered" evidence="1">
    <location>
        <begin position="1"/>
        <end position="23"/>
    </location>
</feature>
<dbReference type="RefSeq" id="WP_369777516.1">
    <property type="nucleotide sequence ID" value="NZ_CP165727.1"/>
</dbReference>
<evidence type="ECO:0000313" key="2">
    <source>
        <dbReference type="EMBL" id="XDV63327.1"/>
    </source>
</evidence>
<name>A0AB39Y2S6_9ACTN</name>
<dbReference type="AlphaFoldDB" id="A0AB39Y2S6"/>
<accession>A0AB39Y2S6</accession>
<proteinExistence type="predicted"/>
<protein>
    <submittedName>
        <fullName evidence="2">Uncharacterized protein</fullName>
    </submittedName>
</protein>
<sequence length="42" mass="4563">MSRPKKVRSALSDTAARDSEAKASGLMVRIRAMEVDRLSKSG</sequence>
<gene>
    <name evidence="2" type="ORF">AB5J51_10460</name>
</gene>
<organism evidence="2">
    <name type="scientific">Streptomyces sp. R33</name>
    <dbReference type="NCBI Taxonomy" id="3238629"/>
    <lineage>
        <taxon>Bacteria</taxon>
        <taxon>Bacillati</taxon>
        <taxon>Actinomycetota</taxon>
        <taxon>Actinomycetes</taxon>
        <taxon>Kitasatosporales</taxon>
        <taxon>Streptomycetaceae</taxon>
        <taxon>Streptomyces</taxon>
    </lineage>
</organism>
<dbReference type="EMBL" id="CP165727">
    <property type="protein sequence ID" value="XDV63327.1"/>
    <property type="molecule type" value="Genomic_DNA"/>
</dbReference>